<proteinExistence type="inferred from homology"/>
<dbReference type="OrthoDB" id="6508029at2759"/>
<comment type="caution">
    <text evidence="5">The sequence shown here is derived from an EMBL/GenBank/DDBJ whole genome shotgun (WGS) entry which is preliminary data.</text>
</comment>
<reference evidence="5 6" key="1">
    <citation type="journal article" date="2018" name="Gigascience">
        <title>Genomes of trombidid mites reveal novel predicted allergens and laterally-transferred genes associated with secondary metabolism.</title>
        <authorList>
            <person name="Dong X."/>
            <person name="Chaisiri K."/>
            <person name="Xia D."/>
            <person name="Armstrong S.D."/>
            <person name="Fang Y."/>
            <person name="Donnelly M.J."/>
            <person name="Kadowaki T."/>
            <person name="McGarry J.W."/>
            <person name="Darby A.C."/>
            <person name="Makepeace B.L."/>
        </authorList>
    </citation>
    <scope>NUCLEOTIDE SEQUENCE [LARGE SCALE GENOMIC DNA]</scope>
    <source>
        <strain evidence="5">UoL-UT</strain>
    </source>
</reference>
<dbReference type="InterPro" id="IPR050087">
    <property type="entry name" value="AON_synthase_class-II"/>
</dbReference>
<evidence type="ECO:0000256" key="2">
    <source>
        <dbReference type="ARBA" id="ARBA00008392"/>
    </source>
</evidence>
<protein>
    <submittedName>
        <fullName evidence="5">Putative serine palmitoyltransferase-like protein</fullName>
    </submittedName>
</protein>
<dbReference type="AlphaFoldDB" id="A0A443RTW2"/>
<keyword evidence="6" id="KW-1185">Reference proteome</keyword>
<dbReference type="Proteomes" id="UP000288716">
    <property type="component" value="Unassembled WGS sequence"/>
</dbReference>
<organism evidence="5 6">
    <name type="scientific">Leptotrombidium deliense</name>
    <dbReference type="NCBI Taxonomy" id="299467"/>
    <lineage>
        <taxon>Eukaryota</taxon>
        <taxon>Metazoa</taxon>
        <taxon>Ecdysozoa</taxon>
        <taxon>Arthropoda</taxon>
        <taxon>Chelicerata</taxon>
        <taxon>Arachnida</taxon>
        <taxon>Acari</taxon>
        <taxon>Acariformes</taxon>
        <taxon>Trombidiformes</taxon>
        <taxon>Prostigmata</taxon>
        <taxon>Anystina</taxon>
        <taxon>Parasitengona</taxon>
        <taxon>Trombiculoidea</taxon>
        <taxon>Trombiculidae</taxon>
        <taxon>Leptotrombidium</taxon>
    </lineage>
</organism>
<dbReference type="Gene3D" id="3.90.1150.10">
    <property type="entry name" value="Aspartate Aminotransferase, domain 1"/>
    <property type="match status" value="1"/>
</dbReference>
<dbReference type="VEuPathDB" id="VectorBase:LDEU013356"/>
<evidence type="ECO:0000259" key="4">
    <source>
        <dbReference type="Pfam" id="PF00155"/>
    </source>
</evidence>
<accession>A0A443RTW2</accession>
<evidence type="ECO:0000256" key="1">
    <source>
        <dbReference type="ARBA" id="ARBA00001933"/>
    </source>
</evidence>
<feature type="domain" description="Aminotransferase class I/classII large" evidence="4">
    <location>
        <begin position="10"/>
        <end position="106"/>
    </location>
</feature>
<dbReference type="EMBL" id="NCKV01035911">
    <property type="protein sequence ID" value="RWS18684.1"/>
    <property type="molecule type" value="Genomic_DNA"/>
</dbReference>
<dbReference type="GO" id="GO:0016020">
    <property type="term" value="C:membrane"/>
    <property type="evidence" value="ECO:0007669"/>
    <property type="project" value="GOC"/>
</dbReference>
<feature type="non-terminal residue" evidence="5">
    <location>
        <position position="1"/>
    </location>
</feature>
<dbReference type="STRING" id="299467.A0A443RTW2"/>
<dbReference type="InterPro" id="IPR015424">
    <property type="entry name" value="PyrdxlP-dep_Trfase"/>
</dbReference>
<evidence type="ECO:0000313" key="6">
    <source>
        <dbReference type="Proteomes" id="UP000288716"/>
    </source>
</evidence>
<dbReference type="InterPro" id="IPR004839">
    <property type="entry name" value="Aminotransferase_I/II_large"/>
</dbReference>
<dbReference type="InterPro" id="IPR015422">
    <property type="entry name" value="PyrdxlP-dep_Trfase_small"/>
</dbReference>
<comment type="cofactor">
    <cofactor evidence="1">
        <name>pyridoxal 5'-phosphate</name>
        <dbReference type="ChEBI" id="CHEBI:597326"/>
    </cofactor>
</comment>
<dbReference type="PANTHER" id="PTHR13693">
    <property type="entry name" value="CLASS II AMINOTRANSFERASE/8-AMINO-7-OXONONANOATE SYNTHASE"/>
    <property type="match status" value="1"/>
</dbReference>
<dbReference type="GO" id="GO:0004758">
    <property type="term" value="F:serine C-palmitoyltransferase activity"/>
    <property type="evidence" value="ECO:0007669"/>
    <property type="project" value="TreeGrafter"/>
</dbReference>
<dbReference type="GO" id="GO:0046513">
    <property type="term" value="P:ceramide biosynthetic process"/>
    <property type="evidence" value="ECO:0007669"/>
    <property type="project" value="TreeGrafter"/>
</dbReference>
<name>A0A443RTW2_9ACAR</name>
<dbReference type="GO" id="GO:0046512">
    <property type="term" value="P:sphingosine biosynthetic process"/>
    <property type="evidence" value="ECO:0007669"/>
    <property type="project" value="TreeGrafter"/>
</dbReference>
<keyword evidence="3 5" id="KW-0808">Transferase</keyword>
<dbReference type="GO" id="GO:0017059">
    <property type="term" value="C:serine palmitoyltransferase complex"/>
    <property type="evidence" value="ECO:0007669"/>
    <property type="project" value="TreeGrafter"/>
</dbReference>
<dbReference type="PANTHER" id="PTHR13693:SF3">
    <property type="entry name" value="LD36009P"/>
    <property type="match status" value="1"/>
</dbReference>
<dbReference type="SUPFAM" id="SSF53383">
    <property type="entry name" value="PLP-dependent transferases"/>
    <property type="match status" value="1"/>
</dbReference>
<dbReference type="Pfam" id="PF00155">
    <property type="entry name" value="Aminotran_1_2"/>
    <property type="match status" value="1"/>
</dbReference>
<sequence length="121" mass="13578">KTITALNVLSIEREGQESLTRLAENTLYFRRKLKELGFTIAGDDHSPVVPLMIYSIATLVRFVREAHKNGIATVGVGYPTTSVTGSRIRFCLSASHTLEMLDETLHVVDRIGDQLWIKYSK</sequence>
<comment type="similarity">
    <text evidence="2">Belongs to the class-II pyridoxal-phosphate-dependent aminotransferase family.</text>
</comment>
<dbReference type="GO" id="GO:0030170">
    <property type="term" value="F:pyridoxal phosphate binding"/>
    <property type="evidence" value="ECO:0007669"/>
    <property type="project" value="InterPro"/>
</dbReference>
<evidence type="ECO:0000256" key="3">
    <source>
        <dbReference type="ARBA" id="ARBA00022679"/>
    </source>
</evidence>
<evidence type="ECO:0000313" key="5">
    <source>
        <dbReference type="EMBL" id="RWS18684.1"/>
    </source>
</evidence>
<gene>
    <name evidence="5" type="ORF">B4U80_07360</name>
</gene>